<dbReference type="Gene3D" id="3.30.505.10">
    <property type="entry name" value="SH2 domain"/>
    <property type="match status" value="1"/>
</dbReference>
<name>A0A7E4VCI9_PANRE</name>
<dbReference type="InterPro" id="IPR000719">
    <property type="entry name" value="Prot_kinase_dom"/>
</dbReference>
<dbReference type="Gene3D" id="3.30.200.20">
    <property type="entry name" value="Phosphorylase Kinase, domain 1"/>
    <property type="match status" value="1"/>
</dbReference>
<feature type="binding site" evidence="3">
    <location>
        <position position="112"/>
    </location>
    <ligand>
        <name>ATP</name>
        <dbReference type="ChEBI" id="CHEBI:30616"/>
    </ligand>
</feature>
<dbReference type="WBParaSite" id="Pan_g19340.t1">
    <property type="protein sequence ID" value="Pan_g19340.t1"/>
    <property type="gene ID" value="Pan_g19340"/>
</dbReference>
<dbReference type="InterPro" id="IPR036860">
    <property type="entry name" value="SH2_dom_sf"/>
</dbReference>
<dbReference type="CDD" id="cd00192">
    <property type="entry name" value="PTKc"/>
    <property type="match status" value="1"/>
</dbReference>
<dbReference type="SMART" id="SM00219">
    <property type="entry name" value="TyrKc"/>
    <property type="match status" value="1"/>
</dbReference>
<dbReference type="InterPro" id="IPR050198">
    <property type="entry name" value="Non-receptor_tyrosine_kinases"/>
</dbReference>
<dbReference type="InterPro" id="IPR011009">
    <property type="entry name" value="Kinase-like_dom_sf"/>
</dbReference>
<feature type="compositionally biased region" description="Basic and acidic residues" evidence="4">
    <location>
        <begin position="365"/>
        <end position="376"/>
    </location>
</feature>
<protein>
    <submittedName>
        <fullName evidence="7">Non-specific protein-tyrosine kinase</fullName>
    </submittedName>
</protein>
<dbReference type="SUPFAM" id="SSF55550">
    <property type="entry name" value="SH2 domain"/>
    <property type="match status" value="1"/>
</dbReference>
<dbReference type="FunFam" id="3.30.200.20:FF:000518">
    <property type="entry name" value="Tyrosine-protein kinase"/>
    <property type="match status" value="1"/>
</dbReference>
<dbReference type="Proteomes" id="UP000492821">
    <property type="component" value="Unassembled WGS sequence"/>
</dbReference>
<evidence type="ECO:0000256" key="4">
    <source>
        <dbReference type="SAM" id="MobiDB-lite"/>
    </source>
</evidence>
<sequence length="443" mass="50048">MYDKADTNNDSRIRHFIIQRTVKNKQPNYCIDTVSYHSVPELVDHYVNKKEPISITNCTTPCYLKNPINRQAWELSHDDITQLKKLGEGAFGEVWSGKLRLKSKRKVDVAIKIAKTEQMTKEKIKELMKEARLMRNFEHPNVVKLYGVAVEQEPLMIVMELIDGGALDEYLKKNRGKVTVQEKTDQMCMGAAWGVEYLHYKLCIHRDLAARNCLYTNNTVKISDFGLSREGNIYQMTCAKRLPIKWLAPETLATGIYTQKTDVYSFGILCWEIFANGEEPYQGMSNAEVQTKVVEGFRMELNVETPEAVVELINQHAWDVDPETRYSMSQVARELEKITGGTPPAANKEAAKKAKNKNKGTVEQTVDKDATVEKTIDQPTVDSPTPGKKDATVEEKVKEKEKDTGSKKKGGAGSKRKGPTKVADSAKNKKGTGPRKKNSRERK</sequence>
<feature type="compositionally biased region" description="Basic residues" evidence="4">
    <location>
        <begin position="407"/>
        <end position="419"/>
    </location>
</feature>
<evidence type="ECO:0000256" key="3">
    <source>
        <dbReference type="PROSITE-ProRule" id="PRU10141"/>
    </source>
</evidence>
<feature type="compositionally biased region" description="Basic and acidic residues" evidence="4">
    <location>
        <begin position="387"/>
        <end position="406"/>
    </location>
</feature>
<dbReference type="Gene3D" id="1.10.510.10">
    <property type="entry name" value="Transferase(Phosphotransferase) domain 1"/>
    <property type="match status" value="1"/>
</dbReference>
<dbReference type="SUPFAM" id="SSF56112">
    <property type="entry name" value="Protein kinase-like (PK-like)"/>
    <property type="match status" value="1"/>
</dbReference>
<evidence type="ECO:0000256" key="1">
    <source>
        <dbReference type="ARBA" id="ARBA00022741"/>
    </source>
</evidence>
<keyword evidence="2 3" id="KW-0067">ATP-binding</keyword>
<evidence type="ECO:0000259" key="5">
    <source>
        <dbReference type="PROSITE" id="PS50011"/>
    </source>
</evidence>
<accession>A0A7E4VCI9</accession>
<evidence type="ECO:0000256" key="2">
    <source>
        <dbReference type="ARBA" id="ARBA00022840"/>
    </source>
</evidence>
<evidence type="ECO:0000313" key="7">
    <source>
        <dbReference type="WBParaSite" id="Pan_g19340.t1"/>
    </source>
</evidence>
<dbReference type="PRINTS" id="PR00109">
    <property type="entry name" value="TYRKINASE"/>
</dbReference>
<dbReference type="InterPro" id="IPR020635">
    <property type="entry name" value="Tyr_kinase_cat_dom"/>
</dbReference>
<dbReference type="GO" id="GO:0005524">
    <property type="term" value="F:ATP binding"/>
    <property type="evidence" value="ECO:0007669"/>
    <property type="project" value="UniProtKB-UniRule"/>
</dbReference>
<dbReference type="InterPro" id="IPR017441">
    <property type="entry name" value="Protein_kinase_ATP_BS"/>
</dbReference>
<feature type="domain" description="Protein kinase" evidence="5">
    <location>
        <begin position="80"/>
        <end position="338"/>
    </location>
</feature>
<evidence type="ECO:0000313" key="6">
    <source>
        <dbReference type="Proteomes" id="UP000492821"/>
    </source>
</evidence>
<dbReference type="PANTHER" id="PTHR24418">
    <property type="entry name" value="TYROSINE-PROTEIN KINASE"/>
    <property type="match status" value="1"/>
</dbReference>
<reference evidence="6" key="1">
    <citation type="journal article" date="2013" name="Genetics">
        <title>The draft genome and transcriptome of Panagrellus redivivus are shaped by the harsh demands of a free-living lifestyle.</title>
        <authorList>
            <person name="Srinivasan J."/>
            <person name="Dillman A.R."/>
            <person name="Macchietto M.G."/>
            <person name="Heikkinen L."/>
            <person name="Lakso M."/>
            <person name="Fracchia K.M."/>
            <person name="Antoshechkin I."/>
            <person name="Mortazavi A."/>
            <person name="Wong G."/>
            <person name="Sternberg P.W."/>
        </authorList>
    </citation>
    <scope>NUCLEOTIDE SEQUENCE [LARGE SCALE GENOMIC DNA]</scope>
    <source>
        <strain evidence="6">MT8872</strain>
    </source>
</reference>
<dbReference type="AlphaFoldDB" id="A0A7E4VCI9"/>
<dbReference type="InterPro" id="IPR008266">
    <property type="entry name" value="Tyr_kinase_AS"/>
</dbReference>
<keyword evidence="6" id="KW-1185">Reference proteome</keyword>
<dbReference type="PROSITE" id="PS00107">
    <property type="entry name" value="PROTEIN_KINASE_ATP"/>
    <property type="match status" value="1"/>
</dbReference>
<proteinExistence type="predicted"/>
<feature type="compositionally biased region" description="Basic residues" evidence="4">
    <location>
        <begin position="428"/>
        <end position="443"/>
    </location>
</feature>
<keyword evidence="1 3" id="KW-0547">Nucleotide-binding</keyword>
<dbReference type="PROSITE" id="PS50011">
    <property type="entry name" value="PROTEIN_KINASE_DOM"/>
    <property type="match status" value="1"/>
</dbReference>
<dbReference type="InterPro" id="IPR001245">
    <property type="entry name" value="Ser-Thr/Tyr_kinase_cat_dom"/>
</dbReference>
<dbReference type="PROSITE" id="PS00109">
    <property type="entry name" value="PROTEIN_KINASE_TYR"/>
    <property type="match status" value="1"/>
</dbReference>
<dbReference type="GO" id="GO:0004713">
    <property type="term" value="F:protein tyrosine kinase activity"/>
    <property type="evidence" value="ECO:0007669"/>
    <property type="project" value="InterPro"/>
</dbReference>
<organism evidence="6 7">
    <name type="scientific">Panagrellus redivivus</name>
    <name type="common">Microworm</name>
    <dbReference type="NCBI Taxonomy" id="6233"/>
    <lineage>
        <taxon>Eukaryota</taxon>
        <taxon>Metazoa</taxon>
        <taxon>Ecdysozoa</taxon>
        <taxon>Nematoda</taxon>
        <taxon>Chromadorea</taxon>
        <taxon>Rhabditida</taxon>
        <taxon>Tylenchina</taxon>
        <taxon>Panagrolaimomorpha</taxon>
        <taxon>Panagrolaimoidea</taxon>
        <taxon>Panagrolaimidae</taxon>
        <taxon>Panagrellus</taxon>
    </lineage>
</organism>
<reference evidence="7" key="2">
    <citation type="submission" date="2020-10" db="UniProtKB">
        <authorList>
            <consortium name="WormBaseParasite"/>
        </authorList>
    </citation>
    <scope>IDENTIFICATION</scope>
</reference>
<dbReference type="Pfam" id="PF07714">
    <property type="entry name" value="PK_Tyr_Ser-Thr"/>
    <property type="match status" value="1"/>
</dbReference>
<feature type="region of interest" description="Disordered" evidence="4">
    <location>
        <begin position="338"/>
        <end position="443"/>
    </location>
</feature>